<feature type="transmembrane region" description="Helical" evidence="1">
    <location>
        <begin position="22"/>
        <end position="46"/>
    </location>
</feature>
<evidence type="ECO:0000313" key="3">
    <source>
        <dbReference type="Proteomes" id="UP000744032"/>
    </source>
</evidence>
<keyword evidence="1" id="KW-0472">Membrane</keyword>
<proteinExistence type="predicted"/>
<sequence length="72" mass="7578">MTRHEEQGEGGGRDGRRGRRPVLWKAAGLTLAGALVLGLAAAGWAYRHLDDNITGVDIDGALGDDRPARAVT</sequence>
<name>A0ABX1IBK0_STRGB</name>
<feature type="non-terminal residue" evidence="2">
    <location>
        <position position="72"/>
    </location>
</feature>
<reference evidence="2 3" key="1">
    <citation type="submission" date="2020-04" db="EMBL/GenBank/DDBJ databases">
        <title>Genome sequence of Streptomyces galbus strain I339.</title>
        <authorList>
            <person name="Silva E.A.N."/>
            <person name="Merces M."/>
            <person name="Castelo Branco A.P.O.T."/>
            <person name="Vasconcelos P.C."/>
            <person name="Costa N.P."/>
            <person name="Marinho G.C.S."/>
            <person name="Oliveira C.J.B."/>
            <person name="Araujo D."/>
            <person name="Rodrigues Junior V.S."/>
            <person name="Almeida R."/>
            <person name="Silva Filho U.R."/>
            <person name="Andrade A.S.A."/>
            <person name="Cibulski S.P."/>
        </authorList>
    </citation>
    <scope>NUCLEOTIDE SEQUENCE [LARGE SCALE GENOMIC DNA]</scope>
    <source>
        <strain evidence="2 3">I339</strain>
    </source>
</reference>
<protein>
    <submittedName>
        <fullName evidence="2">LytR family transcriptional regulator</fullName>
    </submittedName>
</protein>
<dbReference type="EMBL" id="JAAXMD010000004">
    <property type="protein sequence ID" value="NKQ23060.1"/>
    <property type="molecule type" value="Genomic_DNA"/>
</dbReference>
<dbReference type="Proteomes" id="UP000744032">
    <property type="component" value="Unassembled WGS sequence"/>
</dbReference>
<comment type="caution">
    <text evidence="2">The sequence shown here is derived from an EMBL/GenBank/DDBJ whole genome shotgun (WGS) entry which is preliminary data.</text>
</comment>
<evidence type="ECO:0000313" key="2">
    <source>
        <dbReference type="EMBL" id="NKQ23060.1"/>
    </source>
</evidence>
<keyword evidence="3" id="KW-1185">Reference proteome</keyword>
<accession>A0ABX1IBK0</accession>
<keyword evidence="1" id="KW-0812">Transmembrane</keyword>
<gene>
    <name evidence="2" type="ORF">HF200_00900</name>
</gene>
<evidence type="ECO:0000256" key="1">
    <source>
        <dbReference type="SAM" id="Phobius"/>
    </source>
</evidence>
<organism evidence="2 3">
    <name type="scientific">Streptomyces galbus</name>
    <dbReference type="NCBI Taxonomy" id="33898"/>
    <lineage>
        <taxon>Bacteria</taxon>
        <taxon>Bacillati</taxon>
        <taxon>Actinomycetota</taxon>
        <taxon>Actinomycetes</taxon>
        <taxon>Kitasatosporales</taxon>
        <taxon>Streptomycetaceae</taxon>
        <taxon>Streptomyces</taxon>
    </lineage>
</organism>
<keyword evidence="1" id="KW-1133">Transmembrane helix</keyword>